<feature type="compositionally biased region" description="Basic residues" evidence="1">
    <location>
        <begin position="55"/>
        <end position="65"/>
    </location>
</feature>
<evidence type="ECO:0000313" key="2">
    <source>
        <dbReference type="EMBL" id="KAG9353903.1"/>
    </source>
</evidence>
<comment type="caution">
    <text evidence="2">The sequence shown here is derived from an EMBL/GenBank/DDBJ whole genome shotgun (WGS) entry which is preliminary data.</text>
</comment>
<accession>A0A8T2PRB5</accession>
<protein>
    <submittedName>
        <fullName evidence="2">Uncharacterized protein</fullName>
    </submittedName>
</protein>
<reference evidence="2" key="1">
    <citation type="thesis" date="2021" institute="BYU ScholarsArchive" country="Provo, UT, USA">
        <title>Applications of and Algorithms for Genome Assembly and Genomic Analyses with an Emphasis on Marine Teleosts.</title>
        <authorList>
            <person name="Pickett B.D."/>
        </authorList>
    </citation>
    <scope>NUCLEOTIDE SEQUENCE</scope>
    <source>
        <strain evidence="2">HI-2016</strain>
    </source>
</reference>
<name>A0A8T2PRB5_9TELE</name>
<evidence type="ECO:0000313" key="3">
    <source>
        <dbReference type="Proteomes" id="UP000824540"/>
    </source>
</evidence>
<dbReference type="AlphaFoldDB" id="A0A8T2PRB5"/>
<evidence type="ECO:0000256" key="1">
    <source>
        <dbReference type="SAM" id="MobiDB-lite"/>
    </source>
</evidence>
<dbReference type="Proteomes" id="UP000824540">
    <property type="component" value="Unassembled WGS sequence"/>
</dbReference>
<feature type="region of interest" description="Disordered" evidence="1">
    <location>
        <begin position="27"/>
        <end position="76"/>
    </location>
</feature>
<gene>
    <name evidence="2" type="ORF">JZ751_012027</name>
</gene>
<keyword evidence="3" id="KW-1185">Reference proteome</keyword>
<proteinExistence type="predicted"/>
<feature type="compositionally biased region" description="Basic and acidic residues" evidence="1">
    <location>
        <begin position="66"/>
        <end position="76"/>
    </location>
</feature>
<sequence>MFRGVDESTWPRLHVLSIPCPAPKACRQTDQNGSGIPHLSGGSECSCEVGPDGNKKKKSKNLGGRKNRDGERFLCQ</sequence>
<dbReference type="EMBL" id="JAFBMS010000003">
    <property type="protein sequence ID" value="KAG9353903.1"/>
    <property type="molecule type" value="Genomic_DNA"/>
</dbReference>
<organism evidence="2 3">
    <name type="scientific">Albula glossodonta</name>
    <name type="common">roundjaw bonefish</name>
    <dbReference type="NCBI Taxonomy" id="121402"/>
    <lineage>
        <taxon>Eukaryota</taxon>
        <taxon>Metazoa</taxon>
        <taxon>Chordata</taxon>
        <taxon>Craniata</taxon>
        <taxon>Vertebrata</taxon>
        <taxon>Euteleostomi</taxon>
        <taxon>Actinopterygii</taxon>
        <taxon>Neopterygii</taxon>
        <taxon>Teleostei</taxon>
        <taxon>Albuliformes</taxon>
        <taxon>Albulidae</taxon>
        <taxon>Albula</taxon>
    </lineage>
</organism>